<sequence>MGGDAPQQRGLSVPWVVGCAGFGRAVVFPGSVDGDRLTRFLRRDAVAWRSGQPGNSTLLPFATVTFFRHQAPRSCSVPRAKGLQTHNHSKISTGEADGICSATPTPTPTPLAIQLYTAPHVASHTHAAHTQHRFHRDLKPQPRPATHVNPHQTEVGAEIIPITANTAGIIYRFAGLAIGRHAFPPHLEHAQWASWLNPFSAWFDVPTVVDAP</sequence>
<dbReference type="EMBL" id="VXIS01000010">
    <property type="protein sequence ID" value="KAA8913955.1"/>
    <property type="molecule type" value="Genomic_DNA"/>
</dbReference>
<comment type="caution">
    <text evidence="1">The sequence shown here is derived from an EMBL/GenBank/DDBJ whole genome shotgun (WGS) entry which is preliminary data.</text>
</comment>
<reference evidence="1 2" key="1">
    <citation type="submission" date="2019-09" db="EMBL/GenBank/DDBJ databases">
        <title>Draft genome of the ectomycorrhizal ascomycete Sphaerosporella brunnea.</title>
        <authorList>
            <consortium name="DOE Joint Genome Institute"/>
            <person name="Benucci G.M."/>
            <person name="Marozzi G."/>
            <person name="Antonielli L."/>
            <person name="Sanchez S."/>
            <person name="Marco P."/>
            <person name="Wang X."/>
            <person name="Falini L.B."/>
            <person name="Barry K."/>
            <person name="Haridas S."/>
            <person name="Lipzen A."/>
            <person name="Labutti K."/>
            <person name="Grigoriev I.V."/>
            <person name="Murat C."/>
            <person name="Martin F."/>
            <person name="Albertini E."/>
            <person name="Donnini D."/>
            <person name="Bonito G."/>
        </authorList>
    </citation>
    <scope>NUCLEOTIDE SEQUENCE [LARGE SCALE GENOMIC DNA]</scope>
    <source>
        <strain evidence="1 2">Sb_GMNB300</strain>
    </source>
</reference>
<keyword evidence="2" id="KW-1185">Reference proteome</keyword>
<dbReference type="Proteomes" id="UP000326924">
    <property type="component" value="Unassembled WGS sequence"/>
</dbReference>
<dbReference type="AlphaFoldDB" id="A0A5J5F9A0"/>
<dbReference type="InParanoid" id="A0A5J5F9A0"/>
<evidence type="ECO:0000313" key="1">
    <source>
        <dbReference type="EMBL" id="KAA8913955.1"/>
    </source>
</evidence>
<name>A0A5J5F9A0_9PEZI</name>
<organism evidence="1 2">
    <name type="scientific">Sphaerosporella brunnea</name>
    <dbReference type="NCBI Taxonomy" id="1250544"/>
    <lineage>
        <taxon>Eukaryota</taxon>
        <taxon>Fungi</taxon>
        <taxon>Dikarya</taxon>
        <taxon>Ascomycota</taxon>
        <taxon>Pezizomycotina</taxon>
        <taxon>Pezizomycetes</taxon>
        <taxon>Pezizales</taxon>
        <taxon>Pyronemataceae</taxon>
        <taxon>Sphaerosporella</taxon>
    </lineage>
</organism>
<protein>
    <submittedName>
        <fullName evidence="1">Uncharacterized protein</fullName>
    </submittedName>
</protein>
<gene>
    <name evidence="1" type="ORF">FN846DRAFT_886213</name>
</gene>
<proteinExistence type="predicted"/>
<evidence type="ECO:0000313" key="2">
    <source>
        <dbReference type="Proteomes" id="UP000326924"/>
    </source>
</evidence>
<accession>A0A5J5F9A0</accession>